<proteinExistence type="predicted"/>
<dbReference type="AlphaFoldDB" id="A0A8D9BYS6"/>
<dbReference type="EMBL" id="HBUF01683179">
    <property type="protein sequence ID" value="CAG6792766.1"/>
    <property type="molecule type" value="Transcribed_RNA"/>
</dbReference>
<evidence type="ECO:0000313" key="1">
    <source>
        <dbReference type="EMBL" id="CAG6792766.1"/>
    </source>
</evidence>
<reference evidence="1" key="1">
    <citation type="submission" date="2021-05" db="EMBL/GenBank/DDBJ databases">
        <authorList>
            <person name="Alioto T."/>
            <person name="Alioto T."/>
            <person name="Gomez Garrido J."/>
        </authorList>
    </citation>
    <scope>NUCLEOTIDE SEQUENCE</scope>
</reference>
<sequence>MCSSIELENTKKSTKYTYTKERSCVIECKNLCSVCAAPHNPKGILKNSNRPNGVVMALLGEFSLYIISLISALDGVSLFPISALDGVSLFSISALGVDLIDID</sequence>
<name>A0A8D9BYS6_9HEMI</name>
<protein>
    <submittedName>
        <fullName evidence="1">Uncharacterized protein</fullName>
    </submittedName>
</protein>
<organism evidence="1">
    <name type="scientific">Cacopsylla melanoneura</name>
    <dbReference type="NCBI Taxonomy" id="428564"/>
    <lineage>
        <taxon>Eukaryota</taxon>
        <taxon>Metazoa</taxon>
        <taxon>Ecdysozoa</taxon>
        <taxon>Arthropoda</taxon>
        <taxon>Hexapoda</taxon>
        <taxon>Insecta</taxon>
        <taxon>Pterygota</taxon>
        <taxon>Neoptera</taxon>
        <taxon>Paraneoptera</taxon>
        <taxon>Hemiptera</taxon>
        <taxon>Sternorrhyncha</taxon>
        <taxon>Psylloidea</taxon>
        <taxon>Psyllidae</taxon>
        <taxon>Psyllinae</taxon>
        <taxon>Cacopsylla</taxon>
    </lineage>
</organism>
<accession>A0A8D9BYS6</accession>